<feature type="domain" description="Polysaccharide export protein N-terminal" evidence="1">
    <location>
        <begin position="22"/>
        <end position="92"/>
    </location>
</feature>
<dbReference type="Proteomes" id="UP000604083">
    <property type="component" value="Unassembled WGS sequence"/>
</dbReference>
<dbReference type="EMBL" id="JAENIO010000024">
    <property type="protein sequence ID" value="MBK1834439.1"/>
    <property type="molecule type" value="Genomic_DNA"/>
</dbReference>
<evidence type="ECO:0000313" key="3">
    <source>
        <dbReference type="Proteomes" id="UP000604083"/>
    </source>
</evidence>
<evidence type="ECO:0000259" key="1">
    <source>
        <dbReference type="Pfam" id="PF02563"/>
    </source>
</evidence>
<protein>
    <submittedName>
        <fullName evidence="2">Polysaccharide biosynthesis/export family protein</fullName>
    </submittedName>
</protein>
<organism evidence="2 3">
    <name type="scientific">Roseibacillus ishigakijimensis</name>
    <dbReference type="NCBI Taxonomy" id="454146"/>
    <lineage>
        <taxon>Bacteria</taxon>
        <taxon>Pseudomonadati</taxon>
        <taxon>Verrucomicrobiota</taxon>
        <taxon>Verrucomicrobiia</taxon>
        <taxon>Verrucomicrobiales</taxon>
        <taxon>Verrucomicrobiaceae</taxon>
        <taxon>Roseibacillus</taxon>
    </lineage>
</organism>
<evidence type="ECO:0000313" key="2">
    <source>
        <dbReference type="EMBL" id="MBK1834439.1"/>
    </source>
</evidence>
<dbReference type="Gene3D" id="3.30.1950.10">
    <property type="entry name" value="wza like domain"/>
    <property type="match status" value="1"/>
</dbReference>
<dbReference type="InterPro" id="IPR003715">
    <property type="entry name" value="Poly_export_N"/>
</dbReference>
<name>A0A934VL92_9BACT</name>
<proteinExistence type="predicted"/>
<comment type="caution">
    <text evidence="2">The sequence shown here is derived from an EMBL/GenBank/DDBJ whole genome shotgun (WGS) entry which is preliminary data.</text>
</comment>
<reference evidence="2" key="1">
    <citation type="submission" date="2021-01" db="EMBL/GenBank/DDBJ databases">
        <title>Modified the classification status of verrucomicrobia.</title>
        <authorList>
            <person name="Feng X."/>
        </authorList>
    </citation>
    <scope>NUCLEOTIDE SEQUENCE</scope>
    <source>
        <strain evidence="2">KCTC 12986</strain>
    </source>
</reference>
<dbReference type="Pfam" id="PF02563">
    <property type="entry name" value="Poly_export"/>
    <property type="match status" value="1"/>
</dbReference>
<keyword evidence="3" id="KW-1185">Reference proteome</keyword>
<accession>A0A934VL92</accession>
<gene>
    <name evidence="2" type="ORF">JIN78_10245</name>
</gene>
<sequence>MMTFWQSVFFWLLSLNALWGQIQANQKLRISLMGTPIEDQMRLNGDYQVDPQGHLHFAEVGHITAAGRRQLQLAHLIEERLKEQDVFAEPVVLFKDNSDSGEYRYLVQVTGHVANPGMVACGKGFRLAEILAAAELKVENWGPLEVRVTRDRVVHSLVLVTGTKFGLERIYPGDDLAVICQSPWQWFRPQPVRCVSEKLLFLWPE</sequence>
<dbReference type="AlphaFoldDB" id="A0A934VL92"/>